<protein>
    <submittedName>
        <fullName evidence="1">Uncharacterized protein</fullName>
    </submittedName>
</protein>
<dbReference type="GeneID" id="27719782"/>
<accession>A0A084FU22</accession>
<comment type="caution">
    <text evidence="1">The sequence shown here is derived from an EMBL/GenBank/DDBJ whole genome shotgun (WGS) entry which is preliminary data.</text>
</comment>
<name>A0A084FU22_PSEDA</name>
<dbReference type="Proteomes" id="UP000028545">
    <property type="component" value="Unassembled WGS sequence"/>
</dbReference>
<reference evidence="1 2" key="1">
    <citation type="journal article" date="2014" name="Genome Announc.">
        <title>Draft genome sequence of the pathogenic fungus Scedosporium apiospermum.</title>
        <authorList>
            <person name="Vandeputte P."/>
            <person name="Ghamrawi S."/>
            <person name="Rechenmann M."/>
            <person name="Iltis A."/>
            <person name="Giraud S."/>
            <person name="Fleury M."/>
            <person name="Thornton C."/>
            <person name="Delhaes L."/>
            <person name="Meyer W."/>
            <person name="Papon N."/>
            <person name="Bouchara J.P."/>
        </authorList>
    </citation>
    <scope>NUCLEOTIDE SEQUENCE [LARGE SCALE GENOMIC DNA]</scope>
    <source>
        <strain evidence="1 2">IHEM 14462</strain>
    </source>
</reference>
<dbReference type="HOGENOM" id="CLU_518904_0_0_1"/>
<dbReference type="SUPFAM" id="SSF48452">
    <property type="entry name" value="TPR-like"/>
    <property type="match status" value="1"/>
</dbReference>
<dbReference type="Gene3D" id="3.80.10.10">
    <property type="entry name" value="Ribonuclease Inhibitor"/>
    <property type="match status" value="1"/>
</dbReference>
<proteinExistence type="predicted"/>
<dbReference type="KEGG" id="sapo:SAPIO_CDS10572"/>
<dbReference type="RefSeq" id="XP_016638383.1">
    <property type="nucleotide sequence ID" value="XM_016784143.1"/>
</dbReference>
<keyword evidence="2" id="KW-1185">Reference proteome</keyword>
<dbReference type="VEuPathDB" id="FungiDB:SAPIO_CDS10572"/>
<dbReference type="InterPro" id="IPR011990">
    <property type="entry name" value="TPR-like_helical_dom_sf"/>
</dbReference>
<sequence>MARDGPPSPAARKGALERGREAYQSQRYKNGVVFFSQALDYRSACYDALSKLEQARRDAEWALELYPLRLEPILWRSLVFEPRARSIAGLNSVRRIVKYSGNDVRSLTITDTNRFNFEAKFPALLNGSRKTTFLSLEGSPVNAGDCLSRASWTLANLKHLILKSHMFQKHSVPGPSDTNRLLRDILVRNVDHLESVCITSDHVNFGPTWPRMENLKALKIVETLKVTISRNTVGQRHAQLVELPTLWTKAPKIQQLWLDVSYCVGHDHDMYGPAPSTAWPNLQSLVVGAGVNWGHLGAPYEQLRFLWCLENTQDGPPEMLTLAPDVEDTISQGPDGALSKLQHMYVPRFCGDMTSANIPGVVLIREGVEAAVASGTLRTLAMKIAMKTQEREYINQFNWLRGCVSLRTLSLFVTAEPFRARLVASYSGRAHMPWFSTSAKEVAGLVASFPNLETLEVSHEEDEISTIGAIIEAVAQESGSVKVIYQDKIIGAPYDNLKDYLKKRSVELRYGRLSLPEFPLKLEGL</sequence>
<dbReference type="AlphaFoldDB" id="A0A084FU22"/>
<dbReference type="EMBL" id="JOWA01000176">
    <property type="protein sequence ID" value="KEZ38584.1"/>
    <property type="molecule type" value="Genomic_DNA"/>
</dbReference>
<evidence type="ECO:0000313" key="1">
    <source>
        <dbReference type="EMBL" id="KEZ38584.1"/>
    </source>
</evidence>
<dbReference type="InterPro" id="IPR032675">
    <property type="entry name" value="LRR_dom_sf"/>
</dbReference>
<gene>
    <name evidence="1" type="ORF">SAPIO_CDS10572</name>
</gene>
<organism evidence="1 2">
    <name type="scientific">Pseudallescheria apiosperma</name>
    <name type="common">Scedosporium apiospermum</name>
    <dbReference type="NCBI Taxonomy" id="563466"/>
    <lineage>
        <taxon>Eukaryota</taxon>
        <taxon>Fungi</taxon>
        <taxon>Dikarya</taxon>
        <taxon>Ascomycota</taxon>
        <taxon>Pezizomycotina</taxon>
        <taxon>Sordariomycetes</taxon>
        <taxon>Hypocreomycetidae</taxon>
        <taxon>Microascales</taxon>
        <taxon>Microascaceae</taxon>
        <taxon>Scedosporium</taxon>
    </lineage>
</organism>
<evidence type="ECO:0000313" key="2">
    <source>
        <dbReference type="Proteomes" id="UP000028545"/>
    </source>
</evidence>
<dbReference type="OrthoDB" id="629492at2759"/>